<dbReference type="AlphaFoldDB" id="A0A183IK21"/>
<gene>
    <name evidence="10" type="ORF">SBAD_LOCUS3967</name>
</gene>
<comment type="similarity">
    <text evidence="2">Belongs to the bZIP family. PAR subfamily.</text>
</comment>
<feature type="domain" description="BZIP" evidence="9">
    <location>
        <begin position="319"/>
        <end position="382"/>
    </location>
</feature>
<feature type="compositionally biased region" description="Basic and acidic residues" evidence="8">
    <location>
        <begin position="40"/>
        <end position="53"/>
    </location>
</feature>
<dbReference type="GO" id="GO:0005634">
    <property type="term" value="C:nucleus"/>
    <property type="evidence" value="ECO:0007669"/>
    <property type="project" value="UniProtKB-SubCell"/>
</dbReference>
<dbReference type="PANTHER" id="PTHR11988">
    <property type="entry name" value="THYROTROPH EMBRYONIC FACTOR RELATED"/>
    <property type="match status" value="1"/>
</dbReference>
<dbReference type="GO" id="GO:0000981">
    <property type="term" value="F:DNA-binding transcription factor activity, RNA polymerase II-specific"/>
    <property type="evidence" value="ECO:0007669"/>
    <property type="project" value="TreeGrafter"/>
</dbReference>
<name>A0A183IK21_9BILA</name>
<evidence type="ECO:0000256" key="8">
    <source>
        <dbReference type="SAM" id="MobiDB-lite"/>
    </source>
</evidence>
<reference evidence="10 11" key="2">
    <citation type="submission" date="2018-11" db="EMBL/GenBank/DDBJ databases">
        <authorList>
            <consortium name="Pathogen Informatics"/>
        </authorList>
    </citation>
    <scope>NUCLEOTIDE SEQUENCE [LARGE SCALE GENOMIC DNA]</scope>
</reference>
<dbReference type="PROSITE" id="PS50217">
    <property type="entry name" value="BZIP"/>
    <property type="match status" value="1"/>
</dbReference>
<evidence type="ECO:0000256" key="1">
    <source>
        <dbReference type="ARBA" id="ARBA00004123"/>
    </source>
</evidence>
<proteinExistence type="inferred from homology"/>
<dbReference type="CDD" id="cd14695">
    <property type="entry name" value="bZIP_HLF"/>
    <property type="match status" value="1"/>
</dbReference>
<feature type="region of interest" description="Disordered" evidence="8">
    <location>
        <begin position="1"/>
        <end position="55"/>
    </location>
</feature>
<evidence type="ECO:0000313" key="12">
    <source>
        <dbReference type="WBParaSite" id="SBAD_0000414301-mRNA-1"/>
    </source>
</evidence>
<feature type="compositionally biased region" description="Polar residues" evidence="8">
    <location>
        <begin position="286"/>
        <end position="304"/>
    </location>
</feature>
<comment type="subcellular location">
    <subcellularLocation>
        <location evidence="1">Nucleus</location>
    </subcellularLocation>
</comment>
<organism evidence="12">
    <name type="scientific">Soboliphyme baturini</name>
    <dbReference type="NCBI Taxonomy" id="241478"/>
    <lineage>
        <taxon>Eukaryota</taxon>
        <taxon>Metazoa</taxon>
        <taxon>Ecdysozoa</taxon>
        <taxon>Nematoda</taxon>
        <taxon>Enoplea</taxon>
        <taxon>Dorylaimia</taxon>
        <taxon>Dioctophymatida</taxon>
        <taxon>Dioctophymatoidea</taxon>
        <taxon>Soboliphymatidae</taxon>
        <taxon>Soboliphyme</taxon>
    </lineage>
</organism>
<dbReference type="SUPFAM" id="SSF57959">
    <property type="entry name" value="Leucine zipper domain"/>
    <property type="match status" value="1"/>
</dbReference>
<keyword evidence="3" id="KW-0805">Transcription regulation</keyword>
<dbReference type="GO" id="GO:0000978">
    <property type="term" value="F:RNA polymerase II cis-regulatory region sequence-specific DNA binding"/>
    <property type="evidence" value="ECO:0007669"/>
    <property type="project" value="TreeGrafter"/>
</dbReference>
<evidence type="ECO:0000256" key="6">
    <source>
        <dbReference type="ARBA" id="ARBA00023242"/>
    </source>
</evidence>
<sequence length="382" mass="41382">MEGTQQRNQNAALTTPLNLSIKKRRIRSPGPCGNDSGTDGGRKKETAVEKLKNEASVGPSYNSAFQTVSASSTSSSTTADESIVNLLSSPSLLFNPLSPLPLMSAVAQRQLMATHALTSSSEQLFSNHRWNVSKQQRPFKAYNPTYPLSALQVNSVPGSMNGSHLSPKLISGLTPAIFTEQLLQQYRRYVSNSQNSSRGFTVVHRTKSAESSNADSRSSSRASSLPASTDEAVEGFRLPAGTQNNTPSPPEVTSTSHPHTEHVSPPSRHSSYSGASSDGGCRADTAPQTSDVSATVGTNISSANAGRRKGRILPDMLKDEAYWERRRKNNEAAKRSRDARRAKEDEIAVRAAVLEQENMRLRVEVAALKAETEKLRQMLMNA</sequence>
<keyword evidence="7" id="KW-0175">Coiled coil</keyword>
<keyword evidence="11" id="KW-1185">Reference proteome</keyword>
<evidence type="ECO:0000256" key="2">
    <source>
        <dbReference type="ARBA" id="ARBA00009208"/>
    </source>
</evidence>
<dbReference type="EMBL" id="UZAM01008046">
    <property type="protein sequence ID" value="VDP02924.1"/>
    <property type="molecule type" value="Genomic_DNA"/>
</dbReference>
<evidence type="ECO:0000256" key="3">
    <source>
        <dbReference type="ARBA" id="ARBA00023015"/>
    </source>
</evidence>
<evidence type="ECO:0000256" key="4">
    <source>
        <dbReference type="ARBA" id="ARBA00023125"/>
    </source>
</evidence>
<protein>
    <submittedName>
        <fullName evidence="12">BZIP domain-containing protein</fullName>
    </submittedName>
</protein>
<keyword evidence="5" id="KW-0804">Transcription</keyword>
<dbReference type="FunFam" id="1.20.5.170:FF:000007">
    <property type="entry name" value="hepatic leukemia factor isoform X2"/>
    <property type="match status" value="1"/>
</dbReference>
<feature type="compositionally biased region" description="Low complexity" evidence="8">
    <location>
        <begin position="209"/>
        <end position="228"/>
    </location>
</feature>
<dbReference type="Proteomes" id="UP000270296">
    <property type="component" value="Unassembled WGS sequence"/>
</dbReference>
<evidence type="ECO:0000313" key="11">
    <source>
        <dbReference type="Proteomes" id="UP000270296"/>
    </source>
</evidence>
<evidence type="ECO:0000256" key="7">
    <source>
        <dbReference type="SAM" id="Coils"/>
    </source>
</evidence>
<dbReference type="Gene3D" id="1.20.5.170">
    <property type="match status" value="1"/>
</dbReference>
<dbReference type="WBParaSite" id="SBAD_0000414301-mRNA-1">
    <property type="protein sequence ID" value="SBAD_0000414301-mRNA-1"/>
    <property type="gene ID" value="SBAD_0000414301"/>
</dbReference>
<feature type="compositionally biased region" description="Polar residues" evidence="8">
    <location>
        <begin position="241"/>
        <end position="257"/>
    </location>
</feature>
<dbReference type="InterPro" id="IPR040223">
    <property type="entry name" value="PAR_bZIP"/>
</dbReference>
<dbReference type="Pfam" id="PF07716">
    <property type="entry name" value="bZIP_2"/>
    <property type="match status" value="1"/>
</dbReference>
<feature type="coiled-coil region" evidence="7">
    <location>
        <begin position="351"/>
        <end position="378"/>
    </location>
</feature>
<evidence type="ECO:0000256" key="5">
    <source>
        <dbReference type="ARBA" id="ARBA00023163"/>
    </source>
</evidence>
<reference evidence="12" key="1">
    <citation type="submission" date="2016-06" db="UniProtKB">
        <authorList>
            <consortium name="WormBaseParasite"/>
        </authorList>
    </citation>
    <scope>IDENTIFICATION</scope>
</reference>
<dbReference type="InterPro" id="IPR046347">
    <property type="entry name" value="bZIP_sf"/>
</dbReference>
<feature type="region of interest" description="Disordered" evidence="8">
    <location>
        <begin position="194"/>
        <end position="312"/>
    </location>
</feature>
<feature type="compositionally biased region" description="Polar residues" evidence="8">
    <location>
        <begin position="1"/>
        <end position="18"/>
    </location>
</feature>
<dbReference type="InterPro" id="IPR004827">
    <property type="entry name" value="bZIP"/>
</dbReference>
<evidence type="ECO:0000259" key="9">
    <source>
        <dbReference type="PROSITE" id="PS50217"/>
    </source>
</evidence>
<evidence type="ECO:0000313" key="10">
    <source>
        <dbReference type="EMBL" id="VDP02924.1"/>
    </source>
</evidence>
<dbReference type="PANTHER" id="PTHR11988:SF56">
    <property type="entry name" value="TRANSCRIPTION FACTOR CES-2"/>
    <property type="match status" value="1"/>
</dbReference>
<keyword evidence="4" id="KW-0238">DNA-binding</keyword>
<keyword evidence="6" id="KW-0539">Nucleus</keyword>
<feature type="compositionally biased region" description="Polar residues" evidence="8">
    <location>
        <begin position="267"/>
        <end position="276"/>
    </location>
</feature>
<dbReference type="SMART" id="SM00338">
    <property type="entry name" value="BRLZ"/>
    <property type="match status" value="1"/>
</dbReference>
<accession>A0A183IK21</accession>
<dbReference type="OrthoDB" id="6022300at2759"/>